<gene>
    <name evidence="2" type="ORF">GCM10009733_021050</name>
</gene>
<dbReference type="EMBL" id="BAAAMU010000011">
    <property type="protein sequence ID" value="GAA1624179.1"/>
    <property type="molecule type" value="Genomic_DNA"/>
</dbReference>
<dbReference type="Proteomes" id="UP001500064">
    <property type="component" value="Unassembled WGS sequence"/>
</dbReference>
<evidence type="ECO:0000313" key="2">
    <source>
        <dbReference type="EMBL" id="GAA1624179.1"/>
    </source>
</evidence>
<comment type="caution">
    <text evidence="2">The sequence shown here is derived from an EMBL/GenBank/DDBJ whole genome shotgun (WGS) entry which is preliminary data.</text>
</comment>
<proteinExistence type="predicted"/>
<dbReference type="RefSeq" id="WP_346103556.1">
    <property type="nucleotide sequence ID" value="NZ_BAAAMU010000011.1"/>
</dbReference>
<evidence type="ECO:0008006" key="4">
    <source>
        <dbReference type="Google" id="ProtNLM"/>
    </source>
</evidence>
<accession>A0ABN2F2J4</accession>
<sequence>MTDFQEPQPLLVDGPLADVVRHIAAAGFLAQSVQVVTHDGVPAALISMEQVDLLNRLVAQEAAAGQRPMTDTELADFLTQPPETPETEAVSPAHHPPHL</sequence>
<keyword evidence="3" id="KW-1185">Reference proteome</keyword>
<reference evidence="2 3" key="1">
    <citation type="journal article" date="2019" name="Int. J. Syst. Evol. Microbiol.">
        <title>The Global Catalogue of Microorganisms (GCM) 10K type strain sequencing project: providing services to taxonomists for standard genome sequencing and annotation.</title>
        <authorList>
            <consortium name="The Broad Institute Genomics Platform"/>
            <consortium name="The Broad Institute Genome Sequencing Center for Infectious Disease"/>
            <person name="Wu L."/>
            <person name="Ma J."/>
        </authorList>
    </citation>
    <scope>NUCLEOTIDE SEQUENCE [LARGE SCALE GENOMIC DNA]</scope>
    <source>
        <strain evidence="2 3">JCM 13929</strain>
    </source>
</reference>
<name>A0ABN2F2J4_9ACTN</name>
<evidence type="ECO:0000256" key="1">
    <source>
        <dbReference type="SAM" id="MobiDB-lite"/>
    </source>
</evidence>
<evidence type="ECO:0000313" key="3">
    <source>
        <dbReference type="Proteomes" id="UP001500064"/>
    </source>
</evidence>
<protein>
    <recommendedName>
        <fullName evidence="4">Type II toxin-antitoxin system Phd/YefM family antitoxin</fullName>
    </recommendedName>
</protein>
<feature type="region of interest" description="Disordered" evidence="1">
    <location>
        <begin position="63"/>
        <end position="99"/>
    </location>
</feature>
<organism evidence="2 3">
    <name type="scientific">Nonomuraea maheshkhaliensis</name>
    <dbReference type="NCBI Taxonomy" id="419590"/>
    <lineage>
        <taxon>Bacteria</taxon>
        <taxon>Bacillati</taxon>
        <taxon>Actinomycetota</taxon>
        <taxon>Actinomycetes</taxon>
        <taxon>Streptosporangiales</taxon>
        <taxon>Streptosporangiaceae</taxon>
        <taxon>Nonomuraea</taxon>
    </lineage>
</organism>